<accession>A0A9X0CYH5</accession>
<comment type="caution">
    <text evidence="9">The sequence shown here is derived from an EMBL/GenBank/DDBJ whole genome shotgun (WGS) entry which is preliminary data.</text>
</comment>
<dbReference type="Gene3D" id="1.20.1070.10">
    <property type="entry name" value="Rhodopsin 7-helix transmembrane proteins"/>
    <property type="match status" value="1"/>
</dbReference>
<keyword evidence="6" id="KW-0297">G-protein coupled receptor</keyword>
<sequence length="310" mass="34884">MNSSLWNHEAISVTCAFVNVTFFRDRQELALNISTCALNVLFAISATLFNSVVLFAIWKTRPLHTPSNILLSGLAASDLAVGCVVQPLYMTMKLLEIQQHLTPYCRLRLTLETFTLVVSGTSFLALTCIAVERYLALYLHLRYKAIITCKRMATCLVFLWLLPVAWALSRFWLSIRVFVAITGSVIILCLLLNTWAYLQIFRFVKRHKTQIENVTSSLGTSGSTVEISRYNKTVVTMATLLLILIVSYASFVGVTNALAFGFGGKNRRALSTAYTVLCNWIFVTSSLNPVLYCWRIREIRQAVIKVICIL</sequence>
<dbReference type="AlphaFoldDB" id="A0A9X0CYH5"/>
<dbReference type="Proteomes" id="UP001163046">
    <property type="component" value="Unassembled WGS sequence"/>
</dbReference>
<dbReference type="Pfam" id="PF00001">
    <property type="entry name" value="7tm_1"/>
    <property type="match status" value="1"/>
</dbReference>
<keyword evidence="5 7" id="KW-0472">Membrane</keyword>
<dbReference type="PROSITE" id="PS50262">
    <property type="entry name" value="G_PROTEIN_RECEP_F1_2"/>
    <property type="match status" value="1"/>
</dbReference>
<dbReference type="GO" id="GO:0005886">
    <property type="term" value="C:plasma membrane"/>
    <property type="evidence" value="ECO:0007669"/>
    <property type="project" value="UniProtKB-SubCell"/>
</dbReference>
<proteinExistence type="inferred from homology"/>
<evidence type="ECO:0000256" key="1">
    <source>
        <dbReference type="ARBA" id="ARBA00004651"/>
    </source>
</evidence>
<keyword evidence="4 7" id="KW-1133">Transmembrane helix</keyword>
<evidence type="ECO:0000256" key="7">
    <source>
        <dbReference type="SAM" id="Phobius"/>
    </source>
</evidence>
<feature type="transmembrane region" description="Helical" evidence="7">
    <location>
        <begin position="109"/>
        <end position="131"/>
    </location>
</feature>
<dbReference type="CDD" id="cd00637">
    <property type="entry name" value="7tm_classA_rhodopsin-like"/>
    <property type="match status" value="1"/>
</dbReference>
<dbReference type="PROSITE" id="PS00237">
    <property type="entry name" value="G_PROTEIN_RECEP_F1_1"/>
    <property type="match status" value="1"/>
</dbReference>
<dbReference type="OrthoDB" id="5982486at2759"/>
<comment type="subcellular location">
    <subcellularLocation>
        <location evidence="1">Cell membrane</location>
        <topology evidence="1">Multi-pass membrane protein</topology>
    </subcellularLocation>
</comment>
<dbReference type="GO" id="GO:0004930">
    <property type="term" value="F:G protein-coupled receptor activity"/>
    <property type="evidence" value="ECO:0007669"/>
    <property type="project" value="UniProtKB-KW"/>
</dbReference>
<dbReference type="SUPFAM" id="SSF81321">
    <property type="entry name" value="Family A G protein-coupled receptor-like"/>
    <property type="match status" value="1"/>
</dbReference>
<evidence type="ECO:0000256" key="3">
    <source>
        <dbReference type="ARBA" id="ARBA00022692"/>
    </source>
</evidence>
<protein>
    <recommendedName>
        <fullName evidence="8">G-protein coupled receptors family 1 profile domain-containing protein</fullName>
    </recommendedName>
</protein>
<dbReference type="InterPro" id="IPR017452">
    <property type="entry name" value="GPCR_Rhodpsn_7TM"/>
</dbReference>
<dbReference type="PANTHER" id="PTHR22750">
    <property type="entry name" value="G-PROTEIN COUPLED RECEPTOR"/>
    <property type="match status" value="1"/>
</dbReference>
<evidence type="ECO:0000256" key="2">
    <source>
        <dbReference type="ARBA" id="ARBA00022475"/>
    </source>
</evidence>
<feature type="transmembrane region" description="Helical" evidence="7">
    <location>
        <begin position="175"/>
        <end position="198"/>
    </location>
</feature>
<dbReference type="EMBL" id="MU826353">
    <property type="protein sequence ID" value="KAJ7380622.1"/>
    <property type="molecule type" value="Genomic_DNA"/>
</dbReference>
<keyword evidence="2" id="KW-1003">Cell membrane</keyword>
<dbReference type="PRINTS" id="PR00237">
    <property type="entry name" value="GPCRRHODOPSN"/>
</dbReference>
<feature type="domain" description="G-protein coupled receptors family 1 profile" evidence="8">
    <location>
        <begin position="49"/>
        <end position="292"/>
    </location>
</feature>
<feature type="transmembrane region" description="Helical" evidence="7">
    <location>
        <begin position="152"/>
        <end position="169"/>
    </location>
</feature>
<name>A0A9X0CYH5_9CNID</name>
<feature type="transmembrane region" description="Helical" evidence="7">
    <location>
        <begin position="29"/>
        <end position="57"/>
    </location>
</feature>
<organism evidence="9 10">
    <name type="scientific">Desmophyllum pertusum</name>
    <dbReference type="NCBI Taxonomy" id="174260"/>
    <lineage>
        <taxon>Eukaryota</taxon>
        <taxon>Metazoa</taxon>
        <taxon>Cnidaria</taxon>
        <taxon>Anthozoa</taxon>
        <taxon>Hexacorallia</taxon>
        <taxon>Scleractinia</taxon>
        <taxon>Caryophylliina</taxon>
        <taxon>Caryophylliidae</taxon>
        <taxon>Desmophyllum</taxon>
    </lineage>
</organism>
<keyword evidence="6" id="KW-0675">Receptor</keyword>
<feature type="transmembrane region" description="Helical" evidence="7">
    <location>
        <begin position="238"/>
        <end position="262"/>
    </location>
</feature>
<evidence type="ECO:0000256" key="4">
    <source>
        <dbReference type="ARBA" id="ARBA00022989"/>
    </source>
</evidence>
<reference evidence="9" key="1">
    <citation type="submission" date="2023-01" db="EMBL/GenBank/DDBJ databases">
        <title>Genome assembly of the deep-sea coral Lophelia pertusa.</title>
        <authorList>
            <person name="Herrera S."/>
            <person name="Cordes E."/>
        </authorList>
    </citation>
    <scope>NUCLEOTIDE SEQUENCE</scope>
    <source>
        <strain evidence="9">USNM1676648</strain>
        <tissue evidence="9">Polyp</tissue>
    </source>
</reference>
<evidence type="ECO:0000313" key="9">
    <source>
        <dbReference type="EMBL" id="KAJ7380622.1"/>
    </source>
</evidence>
<keyword evidence="3 6" id="KW-0812">Transmembrane</keyword>
<dbReference type="InterPro" id="IPR000276">
    <property type="entry name" value="GPCR_Rhodpsn"/>
</dbReference>
<feature type="transmembrane region" description="Helical" evidence="7">
    <location>
        <begin position="274"/>
        <end position="294"/>
    </location>
</feature>
<keyword evidence="6" id="KW-0807">Transducer</keyword>
<evidence type="ECO:0000256" key="5">
    <source>
        <dbReference type="ARBA" id="ARBA00023136"/>
    </source>
</evidence>
<gene>
    <name evidence="9" type="ORF">OS493_009092</name>
</gene>
<evidence type="ECO:0000256" key="6">
    <source>
        <dbReference type="RuleBase" id="RU000688"/>
    </source>
</evidence>
<keyword evidence="10" id="KW-1185">Reference proteome</keyword>
<comment type="similarity">
    <text evidence="6">Belongs to the G-protein coupled receptor 1 family.</text>
</comment>
<evidence type="ECO:0000313" key="10">
    <source>
        <dbReference type="Proteomes" id="UP001163046"/>
    </source>
</evidence>
<evidence type="ECO:0000259" key="8">
    <source>
        <dbReference type="PROSITE" id="PS50262"/>
    </source>
</evidence>